<dbReference type="Pfam" id="PF00211">
    <property type="entry name" value="Guanylate_cyc"/>
    <property type="match status" value="1"/>
</dbReference>
<reference evidence="3" key="1">
    <citation type="submission" date="2020-03" db="EMBL/GenBank/DDBJ databases">
        <title>Genome of Pelagibius litoralis DSM 21314T.</title>
        <authorList>
            <person name="Wang G."/>
        </authorList>
    </citation>
    <scope>NUCLEOTIDE SEQUENCE</scope>
    <source>
        <strain evidence="3">DSM 21314</strain>
    </source>
</reference>
<organism evidence="3 4">
    <name type="scientific">Pelagibius litoralis</name>
    <dbReference type="NCBI Taxonomy" id="374515"/>
    <lineage>
        <taxon>Bacteria</taxon>
        <taxon>Pseudomonadati</taxon>
        <taxon>Pseudomonadota</taxon>
        <taxon>Alphaproteobacteria</taxon>
        <taxon>Rhodospirillales</taxon>
        <taxon>Rhodovibrionaceae</taxon>
        <taxon>Pelagibius</taxon>
    </lineage>
</organism>
<feature type="transmembrane region" description="Helical" evidence="1">
    <location>
        <begin position="85"/>
        <end position="103"/>
    </location>
</feature>
<keyword evidence="4" id="KW-1185">Reference proteome</keyword>
<dbReference type="PROSITE" id="PS50125">
    <property type="entry name" value="GUANYLATE_CYCLASE_2"/>
    <property type="match status" value="1"/>
</dbReference>
<dbReference type="PANTHER" id="PTHR43081">
    <property type="entry name" value="ADENYLATE CYCLASE, TERMINAL-DIFFERENTIATION SPECIFIC-RELATED"/>
    <property type="match status" value="1"/>
</dbReference>
<feature type="transmembrane region" description="Helical" evidence="1">
    <location>
        <begin position="55"/>
        <end position="73"/>
    </location>
</feature>
<name>A0A967C786_9PROT</name>
<evidence type="ECO:0000256" key="1">
    <source>
        <dbReference type="SAM" id="Phobius"/>
    </source>
</evidence>
<feature type="transmembrane region" description="Helical" evidence="1">
    <location>
        <begin position="28"/>
        <end position="48"/>
    </location>
</feature>
<sequence>MSVTSMVWDETTQARISRAMRGEEDAGLVFALAARTLALLVVGVWLAVEVPMPRGAYYLGLVGLFLVLGAAHYLTRRRSVHPTVWTALFIAVDSSLLAVALILPNPLADSVWPIQGNLRIHNDLYLYIWLALAAISYSPFLVIWTGVTTMAAWSLATWWVASLPETITEVNQHLATPADPLWVDQTFGMFFDPYFVSLTGWQNQVVLFLIATGLVAAAVWRSRNLLVRQARAERARGNLARFFSPNMVEQLAESDDALSEVRAQEVAVLFIDLVGFTQHAESLAPTAVIELLRSFHQRSAKVIFDHGGTIDKYMGDGVMATFGTPNAGAKDALSALHCTCALRDTLREWNNDRRAAGEPALQTGIGLHFGPVVVGAVGDPRCLEFTVVGDTVNVASRLERLTRERNHPIIVSAATIEMAEAQAETEAETALLKRFERIEDAELRGRSARIPIWALRRDNRREEATAPGDT</sequence>
<evidence type="ECO:0000259" key="2">
    <source>
        <dbReference type="PROSITE" id="PS50125"/>
    </source>
</evidence>
<dbReference type="PANTHER" id="PTHR43081:SF1">
    <property type="entry name" value="ADENYLATE CYCLASE, TERMINAL-DIFFERENTIATION SPECIFIC"/>
    <property type="match status" value="1"/>
</dbReference>
<dbReference type="GO" id="GO:0035556">
    <property type="term" value="P:intracellular signal transduction"/>
    <property type="evidence" value="ECO:0007669"/>
    <property type="project" value="InterPro"/>
</dbReference>
<proteinExistence type="predicted"/>
<comment type="caution">
    <text evidence="3">The sequence shown here is derived from an EMBL/GenBank/DDBJ whole genome shotgun (WGS) entry which is preliminary data.</text>
</comment>
<dbReference type="GO" id="GO:0009190">
    <property type="term" value="P:cyclic nucleotide biosynthetic process"/>
    <property type="evidence" value="ECO:0007669"/>
    <property type="project" value="InterPro"/>
</dbReference>
<keyword evidence="1" id="KW-1133">Transmembrane helix</keyword>
<dbReference type="EMBL" id="JAAQPH010000002">
    <property type="protein sequence ID" value="NIA67642.1"/>
    <property type="molecule type" value="Genomic_DNA"/>
</dbReference>
<dbReference type="Proteomes" id="UP000761264">
    <property type="component" value="Unassembled WGS sequence"/>
</dbReference>
<dbReference type="SUPFAM" id="SSF55073">
    <property type="entry name" value="Nucleotide cyclase"/>
    <property type="match status" value="1"/>
</dbReference>
<evidence type="ECO:0000313" key="3">
    <source>
        <dbReference type="EMBL" id="NIA67642.1"/>
    </source>
</evidence>
<feature type="transmembrane region" description="Helical" evidence="1">
    <location>
        <begin position="201"/>
        <end position="220"/>
    </location>
</feature>
<dbReference type="InterPro" id="IPR001054">
    <property type="entry name" value="A/G_cyclase"/>
</dbReference>
<evidence type="ECO:0000313" key="4">
    <source>
        <dbReference type="Proteomes" id="UP000761264"/>
    </source>
</evidence>
<accession>A0A967C786</accession>
<dbReference type="AlphaFoldDB" id="A0A967C786"/>
<gene>
    <name evidence="3" type="ORF">HBA54_03480</name>
</gene>
<keyword evidence="1" id="KW-0472">Membrane</keyword>
<dbReference type="Gene3D" id="3.30.70.1230">
    <property type="entry name" value="Nucleotide cyclase"/>
    <property type="match status" value="1"/>
</dbReference>
<dbReference type="CDD" id="cd07302">
    <property type="entry name" value="CHD"/>
    <property type="match status" value="1"/>
</dbReference>
<feature type="domain" description="Guanylate cyclase" evidence="2">
    <location>
        <begin position="267"/>
        <end position="399"/>
    </location>
</feature>
<dbReference type="RefSeq" id="WP_167221391.1">
    <property type="nucleotide sequence ID" value="NZ_JAAQPH010000002.1"/>
</dbReference>
<dbReference type="GO" id="GO:0004016">
    <property type="term" value="F:adenylate cyclase activity"/>
    <property type="evidence" value="ECO:0007669"/>
    <property type="project" value="UniProtKB-ARBA"/>
</dbReference>
<protein>
    <submittedName>
        <fullName evidence="3">Adenylate/guanylate cyclase domain-containing protein</fullName>
    </submittedName>
</protein>
<keyword evidence="1" id="KW-0812">Transmembrane</keyword>
<dbReference type="InterPro" id="IPR050697">
    <property type="entry name" value="Adenylyl/Guanylyl_Cyclase_3/4"/>
</dbReference>
<feature type="transmembrane region" description="Helical" evidence="1">
    <location>
        <begin position="124"/>
        <end position="147"/>
    </location>
</feature>
<dbReference type="InterPro" id="IPR029787">
    <property type="entry name" value="Nucleotide_cyclase"/>
</dbReference>
<dbReference type="SMART" id="SM00044">
    <property type="entry name" value="CYCc"/>
    <property type="match status" value="1"/>
</dbReference>